<keyword evidence="13" id="KW-1185">Reference proteome</keyword>
<dbReference type="AlphaFoldDB" id="A0AAX1N8V9"/>
<protein>
    <recommendedName>
        <fullName evidence="5">beta-galactosidase</fullName>
        <ecNumber evidence="5">3.2.1.23</ecNumber>
    </recommendedName>
    <alternativeName>
        <fullName evidence="9">Lactase</fullName>
    </alternativeName>
</protein>
<dbReference type="EMBL" id="CP076132">
    <property type="protein sequence ID" value="QWG03677.1"/>
    <property type="molecule type" value="Genomic_DNA"/>
</dbReference>
<dbReference type="Pfam" id="PF02929">
    <property type="entry name" value="Bgal_small_N"/>
    <property type="match status" value="1"/>
</dbReference>
<evidence type="ECO:0000313" key="12">
    <source>
        <dbReference type="EMBL" id="QWG03677.1"/>
    </source>
</evidence>
<dbReference type="InterPro" id="IPR017853">
    <property type="entry name" value="GH"/>
</dbReference>
<dbReference type="GO" id="GO:0004565">
    <property type="term" value="F:beta-galactosidase activity"/>
    <property type="evidence" value="ECO:0007669"/>
    <property type="project" value="UniProtKB-EC"/>
</dbReference>
<dbReference type="InterPro" id="IPR014718">
    <property type="entry name" value="GH-type_carb-bd"/>
</dbReference>
<keyword evidence="8" id="KW-0326">Glycosidase</keyword>
<dbReference type="Gene3D" id="2.60.40.10">
    <property type="entry name" value="Immunoglobulins"/>
    <property type="match status" value="2"/>
</dbReference>
<evidence type="ECO:0000256" key="8">
    <source>
        <dbReference type="ARBA" id="ARBA00023295"/>
    </source>
</evidence>
<dbReference type="Pfam" id="PF00703">
    <property type="entry name" value="Glyco_hydro_2"/>
    <property type="match status" value="1"/>
</dbReference>
<gene>
    <name evidence="12" type="ORF">KMW28_08855</name>
</gene>
<name>A0AAX1N8V9_9BACT</name>
<dbReference type="InterPro" id="IPR006104">
    <property type="entry name" value="Glyco_hydro_2_N"/>
</dbReference>
<dbReference type="Gene3D" id="2.60.120.260">
    <property type="entry name" value="Galactose-binding domain-like"/>
    <property type="match status" value="1"/>
</dbReference>
<comment type="similarity">
    <text evidence="3">Belongs to the glycosyl hydrolase 2 family.</text>
</comment>
<comment type="subunit">
    <text evidence="4">Monomer.</text>
</comment>
<dbReference type="Gene3D" id="2.70.98.10">
    <property type="match status" value="1"/>
</dbReference>
<organism evidence="12 13">
    <name type="scientific">Flammeovirga yaeyamensis</name>
    <dbReference type="NCBI Taxonomy" id="367791"/>
    <lineage>
        <taxon>Bacteria</taxon>
        <taxon>Pseudomonadati</taxon>
        <taxon>Bacteroidota</taxon>
        <taxon>Cytophagia</taxon>
        <taxon>Cytophagales</taxon>
        <taxon>Flammeovirgaceae</taxon>
        <taxon>Flammeovirga</taxon>
    </lineage>
</organism>
<dbReference type="KEGG" id="fya:KMW28_08855"/>
<dbReference type="EC" id="3.2.1.23" evidence="5"/>
<accession>A0AAX1N8V9</accession>
<evidence type="ECO:0000256" key="5">
    <source>
        <dbReference type="ARBA" id="ARBA00012756"/>
    </source>
</evidence>
<evidence type="ECO:0000256" key="9">
    <source>
        <dbReference type="ARBA" id="ARBA00032230"/>
    </source>
</evidence>
<dbReference type="PANTHER" id="PTHR46323:SF2">
    <property type="entry name" value="BETA-GALACTOSIDASE"/>
    <property type="match status" value="1"/>
</dbReference>
<dbReference type="SUPFAM" id="SSF51445">
    <property type="entry name" value="(Trans)glycosidases"/>
    <property type="match status" value="1"/>
</dbReference>
<evidence type="ECO:0000256" key="1">
    <source>
        <dbReference type="ARBA" id="ARBA00001412"/>
    </source>
</evidence>
<evidence type="ECO:0000313" key="13">
    <source>
        <dbReference type="Proteomes" id="UP000678679"/>
    </source>
</evidence>
<proteinExistence type="inferred from homology"/>
<evidence type="ECO:0000256" key="4">
    <source>
        <dbReference type="ARBA" id="ARBA00011245"/>
    </source>
</evidence>
<evidence type="ECO:0000256" key="6">
    <source>
        <dbReference type="ARBA" id="ARBA00022801"/>
    </source>
</evidence>
<dbReference type="InterPro" id="IPR050347">
    <property type="entry name" value="Bact_Beta-galactosidase"/>
</dbReference>
<comment type="catalytic activity">
    <reaction evidence="1">
        <text>Hydrolysis of terminal non-reducing beta-D-galactose residues in beta-D-galactosides.</text>
        <dbReference type="EC" id="3.2.1.23"/>
    </reaction>
</comment>
<dbReference type="InterPro" id="IPR032312">
    <property type="entry name" value="LacZ_4"/>
</dbReference>
<dbReference type="InterPro" id="IPR006102">
    <property type="entry name" value="Ig-like_GH2"/>
</dbReference>
<dbReference type="GO" id="GO:0009341">
    <property type="term" value="C:beta-galactosidase complex"/>
    <property type="evidence" value="ECO:0007669"/>
    <property type="project" value="InterPro"/>
</dbReference>
<dbReference type="GO" id="GO:0005990">
    <property type="term" value="P:lactose catabolic process"/>
    <property type="evidence" value="ECO:0007669"/>
    <property type="project" value="TreeGrafter"/>
</dbReference>
<dbReference type="InterPro" id="IPR006101">
    <property type="entry name" value="Glyco_hydro_2"/>
</dbReference>
<sequence length="1093" mass="126220">MNKLQLKLLLLFSFLMHQVYAQVERNPDPYIENPDMIGENKMDPRAAFFPFTTQEDALKNKYEASSNYFSLNGTWKFKLLENGINIPKGFSKSDFSHDKWDTIKVPANWEVEGFDIPIYNNDYYPFADVRERAKGFTEMDKPNPPFVPVQKNPVGLYFRTFDVNDDFLSQNVVLHIGAIKSAAFIYINGQKVGYTQGSKTPSEFDITSYLKKGENTIGFQVYRWSDASYIECQDFWRFSGIERDVFLIAQNPVHLQDFGAITTLKNDYKDGVLDLSIKVENTSNQVEEATISYQLFDNKTVTSNANVILQKSQKIEIPAHGHQEVKYNEFVEDVKSWNAENPQLYTLLITVEKDGKVLQTTAERIGFRSAEVKNGQFLINGQAIIVKGVNLHEHNAYTGHVVDEDIMRTDLELMKKLNINAIRTSHYPQPRRFYELCAEYGMYVVDEANVESHGMGYSLEKGKSISNNPSFEKSIVDRTRRMYERDKNYPCIVTWSLGNESGNGYNFYQSYLYLKSVTDIPVQYERAGLEWNTDIYCPMYGDHKFIEDYAKKYTDRPLIQCEYEHYMGNSGGGLKEYMDLYEKYDNLQGGFIWDWVDQGLYTKDADGNAFFAYGADFGPENVPSDGAFLANGIVDSDRKLKPSSFEVKKNYQNIKFKALDVAKGEFEIKNWFDFTDLSGYSIYPFIKADGKYLKRLPTIKLKTAPHQVEKILLNYGTLPQNKECFIHFEVRNDNGSHFVPSNYTIALDQFEIPNDIQLQNVNIEKLASISLDEGDNKIQIKNKNFSFVFDKNERTFTSYSFKGTEFIQDKSGLTPSFYRGLTCNDMGAYAFQKAKDWNVATHEFSIENITTEKIKDNVVQMNITYHLPNVETKFVMEYTVFGDGSLKVKSTLKGMEEKEKLPELIRVGLRMNLKKEFDNMSFFGRGPEDNYADRNSANNVDLFTKKVSDQEIPYIRPQEFGNHTDVRWIALQNNKGVGLLAYSSDQYQLSTSAINYTDESLDAGDASYNYPKNLRHDQRHPYQIEKLDGVQWHIDHLQEGVGGVNSWWSRAMDQYMLDPTQDYSYEFMLVPFKKLKSNQLFEKSKMRYSNNIN</sequence>
<feature type="chain" id="PRO_5043847285" description="beta-galactosidase" evidence="10">
    <location>
        <begin position="22"/>
        <end position="1093"/>
    </location>
</feature>
<keyword evidence="10" id="KW-0732">Signal</keyword>
<feature type="signal peptide" evidence="10">
    <location>
        <begin position="1"/>
        <end position="21"/>
    </location>
</feature>
<comment type="cofactor">
    <cofactor evidence="2">
        <name>Ca(2+)</name>
        <dbReference type="ChEBI" id="CHEBI:29108"/>
    </cofactor>
</comment>
<keyword evidence="6" id="KW-0378">Hydrolase</keyword>
<feature type="domain" description="Beta galactosidase small chain/" evidence="11">
    <location>
        <begin position="779"/>
        <end position="1070"/>
    </location>
</feature>
<keyword evidence="7" id="KW-0106">Calcium</keyword>
<dbReference type="Pfam" id="PF16353">
    <property type="entry name" value="LacZ_4"/>
    <property type="match status" value="1"/>
</dbReference>
<dbReference type="InterPro" id="IPR004199">
    <property type="entry name" value="B-gal_small/dom_5"/>
</dbReference>
<dbReference type="InterPro" id="IPR006103">
    <property type="entry name" value="Glyco_hydro_2_cat"/>
</dbReference>
<dbReference type="Proteomes" id="UP000678679">
    <property type="component" value="Chromosome 1"/>
</dbReference>
<evidence type="ECO:0000259" key="11">
    <source>
        <dbReference type="SMART" id="SM01038"/>
    </source>
</evidence>
<evidence type="ECO:0000256" key="3">
    <source>
        <dbReference type="ARBA" id="ARBA00007401"/>
    </source>
</evidence>
<reference evidence="12 13" key="1">
    <citation type="submission" date="2021-05" db="EMBL/GenBank/DDBJ databases">
        <title>Comparative genomic studies on the polysaccharide-degrading batcterial strains of the Flammeovirga genus.</title>
        <authorList>
            <person name="Zewei F."/>
            <person name="Zheng Z."/>
            <person name="Yu L."/>
            <person name="Ruyue G."/>
            <person name="Yanhong M."/>
            <person name="Yuanyuan C."/>
            <person name="Jingyan G."/>
            <person name="Wenjun H."/>
        </authorList>
    </citation>
    <scope>NUCLEOTIDE SEQUENCE [LARGE SCALE GENOMIC DNA]</scope>
    <source>
        <strain evidence="12 13">NBRC:100898</strain>
    </source>
</reference>
<dbReference type="Pfam" id="PF02836">
    <property type="entry name" value="Glyco_hydro_2_C"/>
    <property type="match status" value="1"/>
</dbReference>
<dbReference type="InterPro" id="IPR013783">
    <property type="entry name" value="Ig-like_fold"/>
</dbReference>
<dbReference type="SMART" id="SM01038">
    <property type="entry name" value="Bgal_small_N"/>
    <property type="match status" value="1"/>
</dbReference>
<evidence type="ECO:0000256" key="10">
    <source>
        <dbReference type="SAM" id="SignalP"/>
    </source>
</evidence>
<dbReference type="RefSeq" id="WP_169664540.1">
    <property type="nucleotide sequence ID" value="NZ_CP076132.1"/>
</dbReference>
<dbReference type="InterPro" id="IPR008979">
    <property type="entry name" value="Galactose-bd-like_sf"/>
</dbReference>
<dbReference type="PANTHER" id="PTHR46323">
    <property type="entry name" value="BETA-GALACTOSIDASE"/>
    <property type="match status" value="1"/>
</dbReference>
<dbReference type="SUPFAM" id="SSF49303">
    <property type="entry name" value="beta-Galactosidase/glucuronidase domain"/>
    <property type="match status" value="2"/>
</dbReference>
<dbReference type="InterPro" id="IPR011013">
    <property type="entry name" value="Gal_mutarotase_sf_dom"/>
</dbReference>
<dbReference type="PRINTS" id="PR00132">
    <property type="entry name" value="GLHYDRLASE2"/>
</dbReference>
<dbReference type="SUPFAM" id="SSF49785">
    <property type="entry name" value="Galactose-binding domain-like"/>
    <property type="match status" value="1"/>
</dbReference>
<dbReference type="GO" id="GO:0030246">
    <property type="term" value="F:carbohydrate binding"/>
    <property type="evidence" value="ECO:0007669"/>
    <property type="project" value="InterPro"/>
</dbReference>
<evidence type="ECO:0000256" key="2">
    <source>
        <dbReference type="ARBA" id="ARBA00001913"/>
    </source>
</evidence>
<dbReference type="InterPro" id="IPR036156">
    <property type="entry name" value="Beta-gal/glucu_dom_sf"/>
</dbReference>
<dbReference type="SUPFAM" id="SSF74650">
    <property type="entry name" value="Galactose mutarotase-like"/>
    <property type="match status" value="1"/>
</dbReference>
<dbReference type="Gene3D" id="3.20.20.80">
    <property type="entry name" value="Glycosidases"/>
    <property type="match status" value="1"/>
</dbReference>
<dbReference type="Pfam" id="PF02837">
    <property type="entry name" value="Glyco_hydro_2_N"/>
    <property type="match status" value="1"/>
</dbReference>
<evidence type="ECO:0000256" key="7">
    <source>
        <dbReference type="ARBA" id="ARBA00022837"/>
    </source>
</evidence>